<keyword evidence="2" id="KW-1133">Transmembrane helix</keyword>
<dbReference type="EMBL" id="CATOUU010000884">
    <property type="protein sequence ID" value="CAI9957182.1"/>
    <property type="molecule type" value="Genomic_DNA"/>
</dbReference>
<keyword evidence="2" id="KW-0472">Membrane</keyword>
<organism evidence="3">
    <name type="scientific">Hexamita inflata</name>
    <dbReference type="NCBI Taxonomy" id="28002"/>
    <lineage>
        <taxon>Eukaryota</taxon>
        <taxon>Metamonada</taxon>
        <taxon>Diplomonadida</taxon>
        <taxon>Hexamitidae</taxon>
        <taxon>Hexamitinae</taxon>
        <taxon>Hexamita</taxon>
    </lineage>
</organism>
<sequence>MVAHVLHRELYVGLDSQTASYDSLKIITAYFMIQLIQPADVRAMTSSCRTPSESKLIHCLLDIIALHHYQTNSQIDVQLGDQEKSSCGEWHQSNLQEKLSLQAVVQRFIIHTTNIICEKDRHSRCRWKQRRYQLCHLNTQTNYFVCIKSWQTKLFSYFLSMLFYISIFFLQYTESQVTKSNIFCLSNPFSLPEHEENPAVDRDGLQAVSGAQQEVPQRLPPDRGGDAPDLQPGAEPPLQPAAEVQQKRVREAKREKEGTQEEFQIRKRTLLVHHI</sequence>
<dbReference type="AlphaFoldDB" id="A0AA86QNF0"/>
<evidence type="ECO:0000256" key="1">
    <source>
        <dbReference type="SAM" id="MobiDB-lite"/>
    </source>
</evidence>
<evidence type="ECO:0000256" key="2">
    <source>
        <dbReference type="SAM" id="Phobius"/>
    </source>
</evidence>
<feature type="transmembrane region" description="Helical" evidence="2">
    <location>
        <begin position="154"/>
        <end position="172"/>
    </location>
</feature>
<name>A0AA86QNF0_9EUKA</name>
<reference evidence="4 5" key="2">
    <citation type="submission" date="2024-07" db="EMBL/GenBank/DDBJ databases">
        <authorList>
            <person name="Akdeniz Z."/>
        </authorList>
    </citation>
    <scope>NUCLEOTIDE SEQUENCE [LARGE SCALE GENOMIC DNA]</scope>
</reference>
<feature type="region of interest" description="Disordered" evidence="1">
    <location>
        <begin position="210"/>
        <end position="262"/>
    </location>
</feature>
<protein>
    <submittedName>
        <fullName evidence="4">Hypothetical_protein</fullName>
    </submittedName>
</protein>
<keyword evidence="2" id="KW-0812">Transmembrane</keyword>
<evidence type="ECO:0000313" key="4">
    <source>
        <dbReference type="EMBL" id="CAL6012741.1"/>
    </source>
</evidence>
<feature type="compositionally biased region" description="Basic and acidic residues" evidence="1">
    <location>
        <begin position="245"/>
        <end position="262"/>
    </location>
</feature>
<gene>
    <name evidence="4" type="ORF">HINF_LOCUS23448</name>
    <name evidence="3" type="ORF">HINF_LOCUS44827</name>
</gene>
<comment type="caution">
    <text evidence="3">The sequence shown here is derived from an EMBL/GenBank/DDBJ whole genome shotgun (WGS) entry which is preliminary data.</text>
</comment>
<evidence type="ECO:0000313" key="5">
    <source>
        <dbReference type="Proteomes" id="UP001642409"/>
    </source>
</evidence>
<dbReference type="EMBL" id="CAXDID020000067">
    <property type="protein sequence ID" value="CAL6012741.1"/>
    <property type="molecule type" value="Genomic_DNA"/>
</dbReference>
<dbReference type="Proteomes" id="UP001642409">
    <property type="component" value="Unassembled WGS sequence"/>
</dbReference>
<proteinExistence type="predicted"/>
<accession>A0AA86QNF0</accession>
<reference evidence="3" key="1">
    <citation type="submission" date="2023-06" db="EMBL/GenBank/DDBJ databases">
        <authorList>
            <person name="Kurt Z."/>
        </authorList>
    </citation>
    <scope>NUCLEOTIDE SEQUENCE</scope>
</reference>
<evidence type="ECO:0000313" key="3">
    <source>
        <dbReference type="EMBL" id="CAI9957182.1"/>
    </source>
</evidence>
<keyword evidence="5" id="KW-1185">Reference proteome</keyword>